<feature type="compositionally biased region" description="Pro residues" evidence="1">
    <location>
        <begin position="180"/>
        <end position="192"/>
    </location>
</feature>
<dbReference type="Gene3D" id="3.90.640.20">
    <property type="entry name" value="Heat-shock cognate protein, ATPase"/>
    <property type="match status" value="1"/>
</dbReference>
<feature type="compositionally biased region" description="Low complexity" evidence="1">
    <location>
        <begin position="193"/>
        <end position="208"/>
    </location>
</feature>
<proteinExistence type="predicted"/>
<feature type="region of interest" description="Disordered" evidence="1">
    <location>
        <begin position="177"/>
        <end position="219"/>
    </location>
</feature>
<evidence type="ECO:0000313" key="4">
    <source>
        <dbReference type="EMBL" id="NTY60108.1"/>
    </source>
</evidence>
<organism evidence="4 5">
    <name type="scientific">Mycolicibacterium sphagni</name>
    <dbReference type="NCBI Taxonomy" id="1786"/>
    <lineage>
        <taxon>Bacteria</taxon>
        <taxon>Bacillati</taxon>
        <taxon>Actinomycetota</taxon>
        <taxon>Actinomycetes</taxon>
        <taxon>Mycobacteriales</taxon>
        <taxon>Mycobacteriaceae</taxon>
        <taxon>Mycolicibacterium</taxon>
    </lineage>
</organism>
<keyword evidence="5" id="KW-1185">Reference proteome</keyword>
<feature type="chain" id="PRO_5046561517" evidence="2">
    <location>
        <begin position="25"/>
        <end position="271"/>
    </location>
</feature>
<dbReference type="RefSeq" id="WP_174397966.1">
    <property type="nucleotide sequence ID" value="NZ_VBSB01000007.1"/>
</dbReference>
<dbReference type="InterPro" id="IPR021729">
    <property type="entry name" value="DUF3298"/>
</dbReference>
<dbReference type="Gene3D" id="3.30.565.40">
    <property type="entry name" value="Fervidobacterium nodosum Rt17-B1 like"/>
    <property type="match status" value="1"/>
</dbReference>
<sequence length="271" mass="28438">MRSISVVAVVAVAAILSPAGVAVAAPKDYCADLKGGNTGSACVIQLSDPGYSIDINIPLDYPDQKSVADFISQTRDSFLNTAKSGAPRDTPYSLTITPTEYTSSIPPRGTQSVVFKVVQNVGGAQAQTTYKAFDWDQSYRKAIIYTAAPDDKANAPLWRVDDPLKTVAPIVQAQLQQQLAPPPPPPPPPAAPPTQAGQPAAATPTTTTTPPPPPPPLPFATTALYNPANYQNFAVVNDGVIFFFDQGVVLPASFGGLQVLVPRSAIDPMIA</sequence>
<comment type="caution">
    <text evidence="4">The sequence shown here is derived from an EMBL/GenBank/DDBJ whole genome shotgun (WGS) entry which is preliminary data.</text>
</comment>
<evidence type="ECO:0000259" key="3">
    <source>
        <dbReference type="Pfam" id="PF11738"/>
    </source>
</evidence>
<evidence type="ECO:0000256" key="1">
    <source>
        <dbReference type="SAM" id="MobiDB-lite"/>
    </source>
</evidence>
<dbReference type="InterPro" id="IPR037126">
    <property type="entry name" value="PdaC/RsiV-like_sf"/>
</dbReference>
<gene>
    <name evidence="4" type="ORF">FEG63_11180</name>
</gene>
<dbReference type="Pfam" id="PF11738">
    <property type="entry name" value="DUF3298"/>
    <property type="match status" value="1"/>
</dbReference>
<name>A0ABX2JU30_9MYCO</name>
<dbReference type="EMBL" id="VBSB01000007">
    <property type="protein sequence ID" value="NTY60108.1"/>
    <property type="molecule type" value="Genomic_DNA"/>
</dbReference>
<evidence type="ECO:0000313" key="5">
    <source>
        <dbReference type="Proteomes" id="UP000708347"/>
    </source>
</evidence>
<keyword evidence="2" id="KW-0732">Signal</keyword>
<protein>
    <submittedName>
        <fullName evidence="4">DUF3298 domain-containing protein</fullName>
    </submittedName>
</protein>
<accession>A0ABX2JU30</accession>
<dbReference type="Proteomes" id="UP000708347">
    <property type="component" value="Unassembled WGS sequence"/>
</dbReference>
<feature type="domain" description="DUF3298" evidence="3">
    <location>
        <begin position="161"/>
        <end position="264"/>
    </location>
</feature>
<reference evidence="4 5" key="1">
    <citation type="submission" date="2019-05" db="EMBL/GenBank/DDBJ databases">
        <title>Mycolicibacterium sphagni ENV482 genome assembly.</title>
        <authorList>
            <person name="Chen W."/>
            <person name="Faulkner N.W."/>
            <person name="Hyman M.R."/>
        </authorList>
    </citation>
    <scope>NUCLEOTIDE SEQUENCE [LARGE SCALE GENOMIC DNA]</scope>
    <source>
        <strain evidence="4 5">ENV482</strain>
    </source>
</reference>
<feature type="signal peptide" evidence="2">
    <location>
        <begin position="1"/>
        <end position="24"/>
    </location>
</feature>
<feature type="compositionally biased region" description="Pro residues" evidence="1">
    <location>
        <begin position="209"/>
        <end position="218"/>
    </location>
</feature>
<evidence type="ECO:0000256" key="2">
    <source>
        <dbReference type="SAM" id="SignalP"/>
    </source>
</evidence>